<protein>
    <recommendedName>
        <fullName evidence="2">F-box domain-containing protein</fullName>
    </recommendedName>
</protein>
<dbReference type="SUPFAM" id="SSF81383">
    <property type="entry name" value="F-box domain"/>
    <property type="match status" value="1"/>
</dbReference>
<evidence type="ECO:0000256" key="1">
    <source>
        <dbReference type="SAM" id="Coils"/>
    </source>
</evidence>
<organism evidence="3 4">
    <name type="scientific">Serendipita indica (strain DSM 11827)</name>
    <name type="common">Root endophyte fungus</name>
    <name type="synonym">Piriformospora indica</name>
    <dbReference type="NCBI Taxonomy" id="1109443"/>
    <lineage>
        <taxon>Eukaryota</taxon>
        <taxon>Fungi</taxon>
        <taxon>Dikarya</taxon>
        <taxon>Basidiomycota</taxon>
        <taxon>Agaricomycotina</taxon>
        <taxon>Agaricomycetes</taxon>
        <taxon>Sebacinales</taxon>
        <taxon>Serendipitaceae</taxon>
        <taxon>Serendipita</taxon>
    </lineage>
</organism>
<dbReference type="EMBL" id="CAFZ01001882">
    <property type="protein sequence ID" value="CCA78041.1"/>
    <property type="molecule type" value="Genomic_DNA"/>
</dbReference>
<comment type="caution">
    <text evidence="3">The sequence shown here is derived from an EMBL/GenBank/DDBJ whole genome shotgun (WGS) entry which is preliminary data.</text>
</comment>
<keyword evidence="1" id="KW-0175">Coiled coil</keyword>
<reference evidence="3 4" key="1">
    <citation type="journal article" date="2011" name="PLoS Pathog.">
        <title>Endophytic Life Strategies Decoded by Genome and Transcriptome Analyses of the Mutualistic Root Symbiont Piriformospora indica.</title>
        <authorList>
            <person name="Zuccaro A."/>
            <person name="Lahrmann U."/>
            <person name="Guldener U."/>
            <person name="Langen G."/>
            <person name="Pfiffi S."/>
            <person name="Biedenkopf D."/>
            <person name="Wong P."/>
            <person name="Samans B."/>
            <person name="Grimm C."/>
            <person name="Basiewicz M."/>
            <person name="Murat C."/>
            <person name="Martin F."/>
            <person name="Kogel K.H."/>
        </authorList>
    </citation>
    <scope>NUCLEOTIDE SEQUENCE [LARGE SCALE GENOMIC DNA]</scope>
    <source>
        <strain evidence="3 4">DSM 11827</strain>
    </source>
</reference>
<accession>G4U382</accession>
<evidence type="ECO:0000313" key="4">
    <source>
        <dbReference type="Proteomes" id="UP000007148"/>
    </source>
</evidence>
<feature type="coiled-coil region" evidence="1">
    <location>
        <begin position="22"/>
        <end position="49"/>
    </location>
</feature>
<sequence length="509" mass="59007">MQVSSTGKPVRRSYRTDLPKGIRNKIKKLNAHEKRIIELQNTIIGLETQHGIVNTKFPLYQILPNCITNINQLPSDILIIIFELALRGCHPDINRLLRVSRRWHDLILDTPSLWARIELITRKEEHGKITLPDESYVQACHVRSANAPLRIFLDYRNLPSRYISEQQQMNRLLHLLRAEGADVSLLTELWEKRRMHDDDFDEPAWYSTTRSPAHSTLFHRAQALVEELATDDGEHMERWIEASFFGPLNVDHESEDAWSHDSDELHPTRELLSSLEWPTPNLVKLHLSGGVPLPLLDEDAEQELQLEELDITDEHFREVNLLTGTLWETLQRLHLRNVNCRCGLMPLRYLEFLEELTINSCTLYYHDEPGSILTFLFPHLKRLTFLDVGHMAHLIRFISPTLEELYVRTTSEMPALLIPTQLLIWEYARDSSEQKIETLSGVKAPEAVWKTLNSAFEWLGQAHGLVIYGVSEKVISAYLEDEEIPETLDVVQTQCRDGRFQNLFSRVSE</sequence>
<dbReference type="InterPro" id="IPR036047">
    <property type="entry name" value="F-box-like_dom_sf"/>
</dbReference>
<dbReference type="AlphaFoldDB" id="G4U382"/>
<dbReference type="OrthoDB" id="3219769at2759"/>
<dbReference type="Pfam" id="PF12937">
    <property type="entry name" value="F-box-like"/>
    <property type="match status" value="1"/>
</dbReference>
<keyword evidence="4" id="KW-1185">Reference proteome</keyword>
<dbReference type="InterPro" id="IPR001810">
    <property type="entry name" value="F-box_dom"/>
</dbReference>
<dbReference type="SUPFAM" id="SSF52058">
    <property type="entry name" value="L domain-like"/>
    <property type="match status" value="1"/>
</dbReference>
<dbReference type="HOGENOM" id="CLU_535406_0_0_1"/>
<dbReference type="Gene3D" id="1.20.1280.50">
    <property type="match status" value="1"/>
</dbReference>
<gene>
    <name evidence="3" type="ORF">PIIN_06893</name>
</gene>
<dbReference type="InParanoid" id="G4U382"/>
<dbReference type="Proteomes" id="UP000007148">
    <property type="component" value="Unassembled WGS sequence"/>
</dbReference>
<name>G4U382_SERID</name>
<dbReference type="Gene3D" id="3.80.10.10">
    <property type="entry name" value="Ribonuclease Inhibitor"/>
    <property type="match status" value="1"/>
</dbReference>
<feature type="domain" description="F-box" evidence="2">
    <location>
        <begin position="70"/>
        <end position="117"/>
    </location>
</feature>
<dbReference type="InterPro" id="IPR032675">
    <property type="entry name" value="LRR_dom_sf"/>
</dbReference>
<proteinExistence type="predicted"/>
<evidence type="ECO:0000259" key="2">
    <source>
        <dbReference type="Pfam" id="PF12937"/>
    </source>
</evidence>
<evidence type="ECO:0000313" key="3">
    <source>
        <dbReference type="EMBL" id="CCA78041.1"/>
    </source>
</evidence>